<feature type="region of interest" description="Disordered" evidence="1">
    <location>
        <begin position="363"/>
        <end position="384"/>
    </location>
</feature>
<dbReference type="GO" id="GO:0016747">
    <property type="term" value="F:acyltransferase activity, transferring groups other than amino-acyl groups"/>
    <property type="evidence" value="ECO:0007669"/>
    <property type="project" value="InterPro"/>
</dbReference>
<reference evidence="4 5" key="1">
    <citation type="submission" date="2016-09" db="EMBL/GenBank/DDBJ databases">
        <title>Complete genome sequencing of Streptomyces lydicus 103 and metabolic pathways analysis of antibiotic biosynthesis.</title>
        <authorList>
            <person name="Jia N."/>
            <person name="Ding M.-Z."/>
            <person name="Gao F."/>
            <person name="Yuan Y.-J."/>
        </authorList>
    </citation>
    <scope>NUCLEOTIDE SEQUENCE [LARGE SCALE GENOMIC DNA]</scope>
    <source>
        <strain evidence="4 5">103</strain>
    </source>
</reference>
<name>A0A1D7VIU9_9ACTN</name>
<dbReference type="InterPro" id="IPR050879">
    <property type="entry name" value="Acyltransferase_3"/>
</dbReference>
<keyword evidence="4" id="KW-0012">Acyltransferase</keyword>
<organism evidence="4 5">
    <name type="scientific">Streptomyces lydicus</name>
    <dbReference type="NCBI Taxonomy" id="47763"/>
    <lineage>
        <taxon>Bacteria</taxon>
        <taxon>Bacillati</taxon>
        <taxon>Actinomycetota</taxon>
        <taxon>Actinomycetes</taxon>
        <taxon>Kitasatosporales</taxon>
        <taxon>Streptomycetaceae</taxon>
        <taxon>Streptomyces</taxon>
    </lineage>
</organism>
<feature type="transmembrane region" description="Helical" evidence="2">
    <location>
        <begin position="146"/>
        <end position="163"/>
    </location>
</feature>
<sequence>MRQLPRSSSGPGPRPARLPSLTGLRFAAAGGVVFTHCALLTDPRLATRLGPQVWVGASAVSLFFVLSGYVLMHSARPDDTARAFWRRRAAKILPNHALTWCVVMVALACAGTAAAHAPGVVDHLAALLLVNTWVPDRGFVSAGNPVSWSLAAEMFFYLLFPVLRPWVARLSRRGLLAGAAGALALVWAWPLLCQTVVARDGSFFTGYWFVYLLPPARLPEFVLGMMAARIRATGLRLPRLAVLPAALGVISTVLVNSAFLPYVYMYAAATALPLVLLVHAVAELDLRGRPSLLRTPPLVLLGELSYALYLVHFLVLGVVCVCLTALGWSRPAAVLVGLPCALAASWLLYTGVERPCVRRFSASRPAPGGRHRVPRRATAGRSSS</sequence>
<evidence type="ECO:0000313" key="5">
    <source>
        <dbReference type="Proteomes" id="UP000094094"/>
    </source>
</evidence>
<feature type="transmembrane region" description="Helical" evidence="2">
    <location>
        <begin position="306"/>
        <end position="326"/>
    </location>
</feature>
<feature type="transmembrane region" description="Helical" evidence="2">
    <location>
        <begin position="21"/>
        <end position="41"/>
    </location>
</feature>
<evidence type="ECO:0000256" key="1">
    <source>
        <dbReference type="SAM" id="MobiDB-lite"/>
    </source>
</evidence>
<feature type="transmembrane region" description="Helical" evidence="2">
    <location>
        <begin position="265"/>
        <end position="286"/>
    </location>
</feature>
<keyword evidence="2" id="KW-0812">Transmembrane</keyword>
<dbReference type="InterPro" id="IPR002656">
    <property type="entry name" value="Acyl_transf_3_dom"/>
</dbReference>
<dbReference type="GO" id="GO:0016020">
    <property type="term" value="C:membrane"/>
    <property type="evidence" value="ECO:0007669"/>
    <property type="project" value="TreeGrafter"/>
</dbReference>
<keyword evidence="2" id="KW-0472">Membrane</keyword>
<gene>
    <name evidence="4" type="ORF">SL103_10925</name>
</gene>
<dbReference type="PANTHER" id="PTHR23028:SF53">
    <property type="entry name" value="ACYL_TRANSF_3 DOMAIN-CONTAINING PROTEIN"/>
    <property type="match status" value="1"/>
</dbReference>
<proteinExistence type="predicted"/>
<dbReference type="GO" id="GO:0009103">
    <property type="term" value="P:lipopolysaccharide biosynthetic process"/>
    <property type="evidence" value="ECO:0007669"/>
    <property type="project" value="TreeGrafter"/>
</dbReference>
<dbReference type="Proteomes" id="UP000094094">
    <property type="component" value="Chromosome"/>
</dbReference>
<protein>
    <submittedName>
        <fullName evidence="4">Acyltransferase</fullName>
    </submittedName>
</protein>
<dbReference type="Pfam" id="PF01757">
    <property type="entry name" value="Acyl_transf_3"/>
    <property type="match status" value="1"/>
</dbReference>
<accession>A0A1D7VIU9</accession>
<keyword evidence="5" id="KW-1185">Reference proteome</keyword>
<dbReference type="AlphaFoldDB" id="A0A1D7VIU9"/>
<dbReference type="KEGG" id="slc:SL103_10925"/>
<keyword evidence="2" id="KW-1133">Transmembrane helix</keyword>
<dbReference type="PANTHER" id="PTHR23028">
    <property type="entry name" value="ACETYLTRANSFERASE"/>
    <property type="match status" value="1"/>
</dbReference>
<dbReference type="EMBL" id="CP017157">
    <property type="protein sequence ID" value="AOP46684.1"/>
    <property type="molecule type" value="Genomic_DNA"/>
</dbReference>
<feature type="transmembrane region" description="Helical" evidence="2">
    <location>
        <begin position="240"/>
        <end position="259"/>
    </location>
</feature>
<keyword evidence="4" id="KW-0808">Transferase</keyword>
<feature type="transmembrane region" description="Helical" evidence="2">
    <location>
        <begin position="209"/>
        <end position="228"/>
    </location>
</feature>
<feature type="transmembrane region" description="Helical" evidence="2">
    <location>
        <begin position="175"/>
        <end position="197"/>
    </location>
</feature>
<evidence type="ECO:0000256" key="2">
    <source>
        <dbReference type="SAM" id="Phobius"/>
    </source>
</evidence>
<feature type="transmembrane region" description="Helical" evidence="2">
    <location>
        <begin position="332"/>
        <end position="349"/>
    </location>
</feature>
<feature type="domain" description="Acyltransferase 3" evidence="3">
    <location>
        <begin position="20"/>
        <end position="349"/>
    </location>
</feature>
<evidence type="ECO:0000313" key="4">
    <source>
        <dbReference type="EMBL" id="AOP46684.1"/>
    </source>
</evidence>
<feature type="transmembrane region" description="Helical" evidence="2">
    <location>
        <begin position="93"/>
        <end position="115"/>
    </location>
</feature>
<dbReference type="RefSeq" id="WP_069568668.1">
    <property type="nucleotide sequence ID" value="NZ_CP017157.1"/>
</dbReference>
<feature type="transmembrane region" description="Helical" evidence="2">
    <location>
        <begin position="53"/>
        <end position="72"/>
    </location>
</feature>
<evidence type="ECO:0000259" key="3">
    <source>
        <dbReference type="Pfam" id="PF01757"/>
    </source>
</evidence>